<dbReference type="AlphaFoldDB" id="A0A6B9ZP97"/>
<dbReference type="InterPro" id="IPR016024">
    <property type="entry name" value="ARM-type_fold"/>
</dbReference>
<accession>A0A6B9ZP97</accession>
<dbReference type="RefSeq" id="WP_162335455.1">
    <property type="nucleotide sequence ID" value="NZ_CP048113.1"/>
</dbReference>
<dbReference type="Gene3D" id="1.25.10.10">
    <property type="entry name" value="Leucine-rich Repeat Variant"/>
    <property type="match status" value="1"/>
</dbReference>
<protein>
    <recommendedName>
        <fullName evidence="3">HEAT repeat domain-containing protein</fullName>
    </recommendedName>
</protein>
<name>A0A6B9ZP97_9BACT</name>
<evidence type="ECO:0000313" key="1">
    <source>
        <dbReference type="EMBL" id="QHS63739.1"/>
    </source>
</evidence>
<keyword evidence="2" id="KW-1185">Reference proteome</keyword>
<dbReference type="KEGG" id="chih:GWR21_30410"/>
<dbReference type="Proteomes" id="UP000476411">
    <property type="component" value="Chromosome"/>
</dbReference>
<evidence type="ECO:0000313" key="2">
    <source>
        <dbReference type="Proteomes" id="UP000476411"/>
    </source>
</evidence>
<dbReference type="SUPFAM" id="SSF48371">
    <property type="entry name" value="ARM repeat"/>
    <property type="match status" value="1"/>
</dbReference>
<proteinExistence type="predicted"/>
<dbReference type="Pfam" id="PF13646">
    <property type="entry name" value="HEAT_2"/>
    <property type="match status" value="1"/>
</dbReference>
<dbReference type="NCBIfam" id="NF007244">
    <property type="entry name" value="PRK09687.1"/>
    <property type="match status" value="1"/>
</dbReference>
<sequence>MSRINWTNEKLFERLLNNQSTRTYWDNVKTLCTRPEKAVFKRCSALVKSTLPRERRIGIDVLSQLGGAARPFQKPTLALYMRILPNERDVKVLESLLHAIGHNNTGLDDKDIEKLSYLKKHRYAVVRYGVVHALQKVDKPAAIDMLIDLSGDKDTDVRDWATFSLGSMITRNNKAIRDALWARISDTDEDTRMEAIMGLASRKDPGIYEVIRKELSTGETGTLLFDAIAALGGQEFLSPLKKLHKQSANDRTVHPQWLSKLEDAIEVLTA</sequence>
<evidence type="ECO:0008006" key="3">
    <source>
        <dbReference type="Google" id="ProtNLM"/>
    </source>
</evidence>
<dbReference type="InterPro" id="IPR011989">
    <property type="entry name" value="ARM-like"/>
</dbReference>
<reference evidence="1 2" key="1">
    <citation type="submission" date="2020-01" db="EMBL/GenBank/DDBJ databases">
        <title>Complete genome sequence of Chitinophaga sp. H33E-04 isolated from quinoa roots.</title>
        <authorList>
            <person name="Weon H.-Y."/>
            <person name="Lee S.A."/>
        </authorList>
    </citation>
    <scope>NUCLEOTIDE SEQUENCE [LARGE SCALE GENOMIC DNA]</scope>
    <source>
        <strain evidence="1 2">H33E-04</strain>
    </source>
</reference>
<organism evidence="1 2">
    <name type="scientific">Chitinophaga agri</name>
    <dbReference type="NCBI Taxonomy" id="2703787"/>
    <lineage>
        <taxon>Bacteria</taxon>
        <taxon>Pseudomonadati</taxon>
        <taxon>Bacteroidota</taxon>
        <taxon>Chitinophagia</taxon>
        <taxon>Chitinophagales</taxon>
        <taxon>Chitinophagaceae</taxon>
        <taxon>Chitinophaga</taxon>
    </lineage>
</organism>
<gene>
    <name evidence="1" type="ORF">GWR21_30410</name>
</gene>
<dbReference type="EMBL" id="CP048113">
    <property type="protein sequence ID" value="QHS63739.1"/>
    <property type="molecule type" value="Genomic_DNA"/>
</dbReference>